<evidence type="ECO:0000313" key="3">
    <source>
        <dbReference type="Proteomes" id="UP000784294"/>
    </source>
</evidence>
<accession>A0A448XQ87</accession>
<comment type="caution">
    <text evidence="2">The sequence shown here is derived from an EMBL/GenBank/DDBJ whole genome shotgun (WGS) entry which is preliminary data.</text>
</comment>
<keyword evidence="3" id="KW-1185">Reference proteome</keyword>
<organism evidence="2 3">
    <name type="scientific">Protopolystoma xenopodis</name>
    <dbReference type="NCBI Taxonomy" id="117903"/>
    <lineage>
        <taxon>Eukaryota</taxon>
        <taxon>Metazoa</taxon>
        <taxon>Spiralia</taxon>
        <taxon>Lophotrochozoa</taxon>
        <taxon>Platyhelminthes</taxon>
        <taxon>Monogenea</taxon>
        <taxon>Polyopisthocotylea</taxon>
        <taxon>Polystomatidea</taxon>
        <taxon>Polystomatidae</taxon>
        <taxon>Protopolystoma</taxon>
    </lineage>
</organism>
<gene>
    <name evidence="2" type="ORF">PXEA_LOCUS35600</name>
</gene>
<protein>
    <submittedName>
        <fullName evidence="2">Uncharacterized protein</fullName>
    </submittedName>
</protein>
<dbReference type="EMBL" id="CAAALY010272869">
    <property type="protein sequence ID" value="VEL42160.1"/>
    <property type="molecule type" value="Genomic_DNA"/>
</dbReference>
<dbReference type="AlphaFoldDB" id="A0A448XQ87"/>
<evidence type="ECO:0000256" key="1">
    <source>
        <dbReference type="SAM" id="MobiDB-lite"/>
    </source>
</evidence>
<sequence>MLPTNPAPFTGLPAAAGLYPTQSYIKEEDNVNSSYQTLDFDNTNIPGQPPPYPASQYPMGMTSYPPSGNFNDTIRMHQVDSVYGRILFVLSIFSRKSQCFGYIILTQIRLF</sequence>
<proteinExistence type="predicted"/>
<name>A0A448XQ87_9PLAT</name>
<reference evidence="2" key="1">
    <citation type="submission" date="2018-11" db="EMBL/GenBank/DDBJ databases">
        <authorList>
            <consortium name="Pathogen Informatics"/>
        </authorList>
    </citation>
    <scope>NUCLEOTIDE SEQUENCE</scope>
</reference>
<evidence type="ECO:0000313" key="2">
    <source>
        <dbReference type="EMBL" id="VEL42160.1"/>
    </source>
</evidence>
<feature type="region of interest" description="Disordered" evidence="1">
    <location>
        <begin position="39"/>
        <end position="58"/>
    </location>
</feature>
<dbReference type="Proteomes" id="UP000784294">
    <property type="component" value="Unassembled WGS sequence"/>
</dbReference>